<name>A0ABP9VCU9_9DEIO</name>
<keyword evidence="2" id="KW-1185">Reference proteome</keyword>
<evidence type="ECO:0000313" key="1">
    <source>
        <dbReference type="EMBL" id="GAA5502375.1"/>
    </source>
</evidence>
<organism evidence="1 2">
    <name type="scientific">Deinococcus xinjiangensis</name>
    <dbReference type="NCBI Taxonomy" id="457454"/>
    <lineage>
        <taxon>Bacteria</taxon>
        <taxon>Thermotogati</taxon>
        <taxon>Deinococcota</taxon>
        <taxon>Deinococci</taxon>
        <taxon>Deinococcales</taxon>
        <taxon>Deinococcaceae</taxon>
        <taxon>Deinococcus</taxon>
    </lineage>
</organism>
<protein>
    <submittedName>
        <fullName evidence="1">Uncharacterized protein</fullName>
    </submittedName>
</protein>
<dbReference type="EMBL" id="BAABRN010000022">
    <property type="protein sequence ID" value="GAA5502375.1"/>
    <property type="molecule type" value="Genomic_DNA"/>
</dbReference>
<dbReference type="RefSeq" id="WP_353542346.1">
    <property type="nucleotide sequence ID" value="NZ_BAABRN010000022.1"/>
</dbReference>
<sequence>MTISAADVIEAEEPRFTRQIEIRLARPTPHIRYEKGKVVKEPVADMERVIEKIRPELTVALQSLYGGETEVRITLAQAADIRVQGQFKDKAGVIRAVVEDLLSNVFDHLELGED</sequence>
<evidence type="ECO:0000313" key="2">
    <source>
        <dbReference type="Proteomes" id="UP001458946"/>
    </source>
</evidence>
<accession>A0ABP9VCU9</accession>
<reference evidence="1 2" key="1">
    <citation type="submission" date="2024-02" db="EMBL/GenBank/DDBJ databases">
        <title>Deinococcus xinjiangensis NBRC 107630.</title>
        <authorList>
            <person name="Ichikawa N."/>
            <person name="Katano-Makiyama Y."/>
            <person name="Hidaka K."/>
        </authorList>
    </citation>
    <scope>NUCLEOTIDE SEQUENCE [LARGE SCALE GENOMIC DNA]</scope>
    <source>
        <strain evidence="1 2">NBRC 107630</strain>
    </source>
</reference>
<gene>
    <name evidence="1" type="ORF">Dxin01_02119</name>
</gene>
<proteinExistence type="predicted"/>
<comment type="caution">
    <text evidence="1">The sequence shown here is derived from an EMBL/GenBank/DDBJ whole genome shotgun (WGS) entry which is preliminary data.</text>
</comment>
<dbReference type="Proteomes" id="UP001458946">
    <property type="component" value="Unassembled WGS sequence"/>
</dbReference>